<gene>
    <name evidence="3" type="primary">ureD</name>
    <name evidence="4" type="ORF">DI616_14415</name>
</gene>
<dbReference type="GO" id="GO:0016151">
    <property type="term" value="F:nickel cation binding"/>
    <property type="evidence" value="ECO:0007669"/>
    <property type="project" value="UniProtKB-UniRule"/>
</dbReference>
<comment type="caution">
    <text evidence="4">The sequence shown here is derived from an EMBL/GenBank/DDBJ whole genome shotgun (WGS) entry which is preliminary data.</text>
</comment>
<reference evidence="4 5" key="1">
    <citation type="journal article" date="2017" name="Nat. Commun.">
        <title>In situ click chemistry generation of cyclooxygenase-2 inhibitors.</title>
        <authorList>
            <person name="Bhardwaj A."/>
            <person name="Kaur J."/>
            <person name="Wuest M."/>
            <person name="Wuest F."/>
        </authorList>
    </citation>
    <scope>NUCLEOTIDE SEQUENCE [LARGE SCALE GENOMIC DNA]</scope>
    <source>
        <strain evidence="4">S2_012_000_R3_94</strain>
    </source>
</reference>
<keyword evidence="2 3" id="KW-0143">Chaperone</keyword>
<evidence type="ECO:0000313" key="5">
    <source>
        <dbReference type="Proteomes" id="UP000315344"/>
    </source>
</evidence>
<dbReference type="PANTHER" id="PTHR33643:SF1">
    <property type="entry name" value="UREASE ACCESSORY PROTEIN D"/>
    <property type="match status" value="1"/>
</dbReference>
<dbReference type="AlphaFoldDB" id="A0A533I7C5"/>
<evidence type="ECO:0000256" key="1">
    <source>
        <dbReference type="ARBA" id="ARBA00007177"/>
    </source>
</evidence>
<organism evidence="4 5">
    <name type="scientific">Paracoccus denitrificans</name>
    <dbReference type="NCBI Taxonomy" id="266"/>
    <lineage>
        <taxon>Bacteria</taxon>
        <taxon>Pseudomonadati</taxon>
        <taxon>Pseudomonadota</taxon>
        <taxon>Alphaproteobacteria</taxon>
        <taxon>Rhodobacterales</taxon>
        <taxon>Paracoccaceae</taxon>
        <taxon>Paracoccus</taxon>
    </lineage>
</organism>
<protein>
    <recommendedName>
        <fullName evidence="3">Urease accessory protein UreD</fullName>
    </recommendedName>
</protein>
<dbReference type="GO" id="GO:0005737">
    <property type="term" value="C:cytoplasm"/>
    <property type="evidence" value="ECO:0007669"/>
    <property type="project" value="UniProtKB-SubCell"/>
</dbReference>
<comment type="function">
    <text evidence="3">Required for maturation of urease via the functional incorporation of the urease nickel metallocenter.</text>
</comment>
<name>A0A533I7C5_PARDE</name>
<comment type="subunit">
    <text evidence="3">UreD, UreF and UreG form a complex that acts as a GTP-hydrolysis-dependent molecular chaperone, activating the urease apoprotein by helping to assemble the nickel containing metallocenter of UreC. The UreE protein probably delivers the nickel.</text>
</comment>
<sequence length="266" mass="28170">MLDAATMQRSAGVAHVAMDRARLTGLSQSGSAKAMLPRTHGTAPEIVFLNTSGGLTAGDRLEYKVDLAPGTRAVATTQTAERAYRAEGGMADARVTLRVGAGGALDWLPQETILFDGSALSRLTEVHLEGDAAYLGLETVVLGRAAMGETLARTWLSDTRRISRDGRLELFDPFRLDTVALARGNGAALLNGARAFAVLILSQPHAEDSLDALRAATEPGVSLAASALPGRVVVRALAADAWPLRRQMARLIEILRPGGLPRVWQS</sequence>
<dbReference type="PANTHER" id="PTHR33643">
    <property type="entry name" value="UREASE ACCESSORY PROTEIN D"/>
    <property type="match status" value="1"/>
</dbReference>
<comment type="subcellular location">
    <subcellularLocation>
        <location evidence="3">Cytoplasm</location>
    </subcellularLocation>
</comment>
<evidence type="ECO:0000256" key="3">
    <source>
        <dbReference type="HAMAP-Rule" id="MF_01384"/>
    </source>
</evidence>
<comment type="similarity">
    <text evidence="1 3">Belongs to the UreD family.</text>
</comment>
<dbReference type="Proteomes" id="UP000315344">
    <property type="component" value="Unassembled WGS sequence"/>
</dbReference>
<keyword evidence="3" id="KW-0996">Nickel insertion</keyword>
<keyword evidence="3" id="KW-0963">Cytoplasm</keyword>
<dbReference type="EMBL" id="VAFL01000012">
    <property type="protein sequence ID" value="TKW65588.1"/>
    <property type="molecule type" value="Genomic_DNA"/>
</dbReference>
<dbReference type="Pfam" id="PF01774">
    <property type="entry name" value="UreD"/>
    <property type="match status" value="1"/>
</dbReference>
<evidence type="ECO:0000313" key="4">
    <source>
        <dbReference type="EMBL" id="TKW65588.1"/>
    </source>
</evidence>
<proteinExistence type="inferred from homology"/>
<dbReference type="InterPro" id="IPR002669">
    <property type="entry name" value="UreD"/>
</dbReference>
<evidence type="ECO:0000256" key="2">
    <source>
        <dbReference type="ARBA" id="ARBA00023186"/>
    </source>
</evidence>
<accession>A0A533I7C5</accession>
<dbReference type="HAMAP" id="MF_01384">
    <property type="entry name" value="UreD"/>
    <property type="match status" value="1"/>
</dbReference>